<feature type="transmembrane region" description="Helical" evidence="7">
    <location>
        <begin position="265"/>
        <end position="288"/>
    </location>
</feature>
<dbReference type="OrthoDB" id="9807274at2"/>
<evidence type="ECO:0000313" key="10">
    <source>
        <dbReference type="RefSeq" id="WP_051378235.1"/>
    </source>
</evidence>
<keyword evidence="2" id="KW-0813">Transport</keyword>
<dbReference type="SUPFAM" id="SSF103473">
    <property type="entry name" value="MFS general substrate transporter"/>
    <property type="match status" value="1"/>
</dbReference>
<name>A0A8B6X933_9BURK</name>
<dbReference type="InterPro" id="IPR036259">
    <property type="entry name" value="MFS_trans_sf"/>
</dbReference>
<keyword evidence="5 7" id="KW-1133">Transmembrane helix</keyword>
<gene>
    <name evidence="10" type="primary">mdtD</name>
</gene>
<evidence type="ECO:0000256" key="2">
    <source>
        <dbReference type="ARBA" id="ARBA00022448"/>
    </source>
</evidence>
<dbReference type="CDD" id="cd17503">
    <property type="entry name" value="MFS_LmrB_MDR_like"/>
    <property type="match status" value="1"/>
</dbReference>
<protein>
    <submittedName>
        <fullName evidence="10">Multidrug transporter subunit MdtD</fullName>
    </submittedName>
</protein>
<keyword evidence="4 7" id="KW-0812">Transmembrane</keyword>
<dbReference type="AlphaFoldDB" id="A0A8B6X933"/>
<dbReference type="NCBIfam" id="TIGR00711">
    <property type="entry name" value="efflux_EmrB"/>
    <property type="match status" value="1"/>
</dbReference>
<feature type="transmembrane region" description="Helical" evidence="7">
    <location>
        <begin position="131"/>
        <end position="149"/>
    </location>
</feature>
<feature type="transmembrane region" description="Helical" evidence="7">
    <location>
        <begin position="393"/>
        <end position="416"/>
    </location>
</feature>
<reference evidence="10" key="1">
    <citation type="submission" date="2025-08" db="UniProtKB">
        <authorList>
            <consortium name="RefSeq"/>
        </authorList>
    </citation>
    <scope>IDENTIFICATION</scope>
</reference>
<evidence type="ECO:0000256" key="7">
    <source>
        <dbReference type="SAM" id="Phobius"/>
    </source>
</evidence>
<evidence type="ECO:0000256" key="3">
    <source>
        <dbReference type="ARBA" id="ARBA00022475"/>
    </source>
</evidence>
<feature type="transmembrane region" description="Helical" evidence="7">
    <location>
        <begin position="195"/>
        <end position="214"/>
    </location>
</feature>
<feature type="transmembrane region" description="Helical" evidence="7">
    <location>
        <begin position="300"/>
        <end position="317"/>
    </location>
</feature>
<dbReference type="InterPro" id="IPR004638">
    <property type="entry name" value="EmrB-like"/>
</dbReference>
<dbReference type="NCBIfam" id="NF007799">
    <property type="entry name" value="PRK10504.1"/>
    <property type="match status" value="1"/>
</dbReference>
<dbReference type="GO" id="GO:0022857">
    <property type="term" value="F:transmembrane transporter activity"/>
    <property type="evidence" value="ECO:0007669"/>
    <property type="project" value="InterPro"/>
</dbReference>
<dbReference type="PROSITE" id="PS50850">
    <property type="entry name" value="MFS"/>
    <property type="match status" value="1"/>
</dbReference>
<dbReference type="InterPro" id="IPR020846">
    <property type="entry name" value="MFS_dom"/>
</dbReference>
<feature type="transmembrane region" description="Helical" evidence="7">
    <location>
        <begin position="104"/>
        <end position="122"/>
    </location>
</feature>
<sequence>MKREPSLSLLLWVVAAGFFMQALDTTIVNTALPAMARSLGESPLRMQSVVIGYSLTMALFIPASGWIADRFGIRRVFLAAIAVFSLGSLLCALSQALWQLVAARVLQGAGGALLMPVGRLAVLRQVPRERFLAAMSFVTIPGLVGPLIGPTLGGWLTEAASWHWVFLINLPVGLIGAFAAARAMPSGRLAESPPFDLSGFGLLAVSMVTISIALDGLGEMGMRRATVLILLFMGLASLAGYWLHAARKAQPLFALSLFETNTFSVGLIGNLFARIGAGSMPFLIPLLLQVSLGYTPMQSGMMMIPTALAAIAAKRVAAGVIGRWGYRRVLVGNTLMVGAMIASFGLFSPEQPMWLRLVQLTVFGAVNSMQFSAMNTITLLDLRQEQKSSGNSLLSMVMMLSMSLGVAVAGALLAAFGDEYGAHDAAAAGGVAAGAGDTELAGAAVAAHSVATAAGHTLDAFHATFVCVGVITCASAWVFAQLAPVARDRVRGGEDASEPG</sequence>
<dbReference type="PANTHER" id="PTHR42718:SF46">
    <property type="entry name" value="BLR6921 PROTEIN"/>
    <property type="match status" value="1"/>
</dbReference>
<dbReference type="GO" id="GO:0005886">
    <property type="term" value="C:plasma membrane"/>
    <property type="evidence" value="ECO:0007669"/>
    <property type="project" value="UniProtKB-SubCell"/>
</dbReference>
<feature type="transmembrane region" description="Helical" evidence="7">
    <location>
        <begin position="226"/>
        <end position="244"/>
    </location>
</feature>
<proteinExistence type="predicted"/>
<feature type="transmembrane region" description="Helical" evidence="7">
    <location>
        <begin position="76"/>
        <end position="98"/>
    </location>
</feature>
<dbReference type="PANTHER" id="PTHR42718">
    <property type="entry name" value="MAJOR FACILITATOR SUPERFAMILY MULTIDRUG TRANSPORTER MFSC"/>
    <property type="match status" value="1"/>
</dbReference>
<feature type="transmembrane region" description="Helical" evidence="7">
    <location>
        <begin position="329"/>
        <end position="347"/>
    </location>
</feature>
<dbReference type="Pfam" id="PF07690">
    <property type="entry name" value="MFS_1"/>
    <property type="match status" value="1"/>
</dbReference>
<dbReference type="PRINTS" id="PR01036">
    <property type="entry name" value="TCRTETB"/>
</dbReference>
<feature type="domain" description="Major facilitator superfamily (MFS) profile" evidence="8">
    <location>
        <begin position="10"/>
        <end position="487"/>
    </location>
</feature>
<keyword evidence="3" id="KW-1003">Cell membrane</keyword>
<dbReference type="Gene3D" id="1.20.1720.10">
    <property type="entry name" value="Multidrug resistance protein D"/>
    <property type="match status" value="1"/>
</dbReference>
<keyword evidence="9" id="KW-1185">Reference proteome</keyword>
<feature type="transmembrane region" description="Helical" evidence="7">
    <location>
        <begin position="460"/>
        <end position="480"/>
    </location>
</feature>
<dbReference type="Gene3D" id="1.20.1250.20">
    <property type="entry name" value="MFS general substrate transporter like domains"/>
    <property type="match status" value="1"/>
</dbReference>
<keyword evidence="6 7" id="KW-0472">Membrane</keyword>
<evidence type="ECO:0000256" key="1">
    <source>
        <dbReference type="ARBA" id="ARBA00004651"/>
    </source>
</evidence>
<evidence type="ECO:0000259" key="8">
    <source>
        <dbReference type="PROSITE" id="PS50850"/>
    </source>
</evidence>
<dbReference type="RefSeq" id="WP_051378235.1">
    <property type="nucleotide sequence ID" value="NZ_AXWS01000008.1"/>
</dbReference>
<evidence type="ECO:0000256" key="6">
    <source>
        <dbReference type="ARBA" id="ARBA00023136"/>
    </source>
</evidence>
<evidence type="ECO:0000313" key="9">
    <source>
        <dbReference type="Proteomes" id="UP000675920"/>
    </source>
</evidence>
<organism evidence="9 10">
    <name type="scientific">Derxia gummosa DSM 723</name>
    <dbReference type="NCBI Taxonomy" id="1121388"/>
    <lineage>
        <taxon>Bacteria</taxon>
        <taxon>Pseudomonadati</taxon>
        <taxon>Pseudomonadota</taxon>
        <taxon>Betaproteobacteria</taxon>
        <taxon>Burkholderiales</taxon>
        <taxon>Alcaligenaceae</taxon>
        <taxon>Derxia</taxon>
    </lineage>
</organism>
<evidence type="ECO:0000256" key="5">
    <source>
        <dbReference type="ARBA" id="ARBA00022989"/>
    </source>
</evidence>
<feature type="transmembrane region" description="Helical" evidence="7">
    <location>
        <begin position="46"/>
        <end position="64"/>
    </location>
</feature>
<feature type="transmembrane region" description="Helical" evidence="7">
    <location>
        <begin position="161"/>
        <end position="183"/>
    </location>
</feature>
<dbReference type="Proteomes" id="UP000675920">
    <property type="component" value="Unplaced"/>
</dbReference>
<feature type="transmembrane region" description="Helical" evidence="7">
    <location>
        <begin position="353"/>
        <end position="373"/>
    </location>
</feature>
<evidence type="ECO:0000256" key="4">
    <source>
        <dbReference type="ARBA" id="ARBA00022692"/>
    </source>
</evidence>
<accession>A0A8B6X933</accession>
<comment type="subcellular location">
    <subcellularLocation>
        <location evidence="1">Cell membrane</location>
        <topology evidence="1">Multi-pass membrane protein</topology>
    </subcellularLocation>
</comment>
<dbReference type="InterPro" id="IPR011701">
    <property type="entry name" value="MFS"/>
</dbReference>